<organism evidence="3 4">
    <name type="scientific">Devosia aurantiaca</name>
    <dbReference type="NCBI Taxonomy" id="2714858"/>
    <lineage>
        <taxon>Bacteria</taxon>
        <taxon>Pseudomonadati</taxon>
        <taxon>Pseudomonadota</taxon>
        <taxon>Alphaproteobacteria</taxon>
        <taxon>Hyphomicrobiales</taxon>
        <taxon>Devosiaceae</taxon>
        <taxon>Devosia</taxon>
    </lineage>
</organism>
<dbReference type="Proteomes" id="UP000474802">
    <property type="component" value="Unassembled WGS sequence"/>
</dbReference>
<dbReference type="AlphaFoldDB" id="A0A6M1SLM3"/>
<dbReference type="EMBL" id="JAALFG010000001">
    <property type="protein sequence ID" value="NGP17446.1"/>
    <property type="molecule type" value="Genomic_DNA"/>
</dbReference>
<keyword evidence="1" id="KW-0732">Signal</keyword>
<dbReference type="Pfam" id="PF11412">
    <property type="entry name" value="DsbD_N"/>
    <property type="match status" value="1"/>
</dbReference>
<reference evidence="3 4" key="1">
    <citation type="submission" date="2020-02" db="EMBL/GenBank/DDBJ databases">
        <authorList>
            <person name="Khan S.A."/>
            <person name="Jeon C.O."/>
            <person name="Chun B.H."/>
        </authorList>
    </citation>
    <scope>NUCLEOTIDE SEQUENCE [LARGE SCALE GENOMIC DNA]</scope>
    <source>
        <strain evidence="3 4">H239</strain>
    </source>
</reference>
<sequence length="225" mass="24030">MRLPVLASAALALIAPVGAAETPWQEVAPGVAMRLISTGEITDGGETLVALELDMPDDTKTYWRVPGETGLPLDLDFTASTGIGSHRVLWPYPLREDKNGYLDYVYYGHTVLPLAIDVTDPAARLDVAITLGVCSDICIPAQARFALPIFDKKPDRPSALRIRQALAEVPLAWDGSGEPIGDVEMAGEQLAVEVAPDLLDSQSLIAATDSGETLFGAPQKVRKPD</sequence>
<protein>
    <recommendedName>
        <fullName evidence="2">Thiol:disulfide interchange protein DsbD N-terminal domain-containing protein</fullName>
    </recommendedName>
</protein>
<accession>A0A6M1SLM3</accession>
<feature type="chain" id="PRO_5027123707" description="Thiol:disulfide interchange protein DsbD N-terminal domain-containing protein" evidence="1">
    <location>
        <begin position="20"/>
        <end position="225"/>
    </location>
</feature>
<gene>
    <name evidence="3" type="ORF">G5575_07020</name>
</gene>
<dbReference type="InterPro" id="IPR028250">
    <property type="entry name" value="DsbDN"/>
</dbReference>
<comment type="caution">
    <text evidence="3">The sequence shown here is derived from an EMBL/GenBank/DDBJ whole genome shotgun (WGS) entry which is preliminary data.</text>
</comment>
<evidence type="ECO:0000313" key="3">
    <source>
        <dbReference type="EMBL" id="NGP17446.1"/>
    </source>
</evidence>
<keyword evidence="4" id="KW-1185">Reference proteome</keyword>
<name>A0A6M1SLM3_9HYPH</name>
<evidence type="ECO:0000259" key="2">
    <source>
        <dbReference type="Pfam" id="PF11412"/>
    </source>
</evidence>
<proteinExistence type="predicted"/>
<reference evidence="3 4" key="2">
    <citation type="submission" date="2020-03" db="EMBL/GenBank/DDBJ databases">
        <title>Devosia chinhatensis sp. nov., isolated from a hexachlorocyclohexane (HCH) dump site in India.</title>
        <authorList>
            <person name="Kumar M."/>
            <person name="Lal R."/>
        </authorList>
    </citation>
    <scope>NUCLEOTIDE SEQUENCE [LARGE SCALE GENOMIC DNA]</scope>
    <source>
        <strain evidence="3 4">H239</strain>
    </source>
</reference>
<dbReference type="RefSeq" id="WP_164533627.1">
    <property type="nucleotide sequence ID" value="NZ_JAALFG010000001.1"/>
</dbReference>
<evidence type="ECO:0000256" key="1">
    <source>
        <dbReference type="SAM" id="SignalP"/>
    </source>
</evidence>
<evidence type="ECO:0000313" key="4">
    <source>
        <dbReference type="Proteomes" id="UP000474802"/>
    </source>
</evidence>
<feature type="signal peptide" evidence="1">
    <location>
        <begin position="1"/>
        <end position="19"/>
    </location>
</feature>
<feature type="domain" description="Thiol:disulfide interchange protein DsbD N-terminal" evidence="2">
    <location>
        <begin position="43"/>
        <end position="146"/>
    </location>
</feature>